<evidence type="ECO:0000313" key="5">
    <source>
        <dbReference type="Proteomes" id="UP001165289"/>
    </source>
</evidence>
<feature type="compositionally biased region" description="Low complexity" evidence="2">
    <location>
        <begin position="775"/>
        <end position="792"/>
    </location>
</feature>
<protein>
    <submittedName>
        <fullName evidence="4">FK506-binding protein 15</fullName>
    </submittedName>
</protein>
<evidence type="ECO:0000256" key="2">
    <source>
        <dbReference type="SAM" id="MobiDB-lite"/>
    </source>
</evidence>
<reference evidence="4 5" key="1">
    <citation type="journal article" date="2023" name="BMC Biol.">
        <title>The compact genome of the sponge Oopsacas minuta (Hexactinellida) is lacking key metazoan core genes.</title>
        <authorList>
            <person name="Santini S."/>
            <person name="Schenkelaars Q."/>
            <person name="Jourda C."/>
            <person name="Duchesne M."/>
            <person name="Belahbib H."/>
            <person name="Rocher C."/>
            <person name="Selva M."/>
            <person name="Riesgo A."/>
            <person name="Vervoort M."/>
            <person name="Leys S.P."/>
            <person name="Kodjabachian L."/>
            <person name="Le Bivic A."/>
            <person name="Borchiellini C."/>
            <person name="Claverie J.M."/>
            <person name="Renard E."/>
        </authorList>
    </citation>
    <scope>NUCLEOTIDE SEQUENCE [LARGE SCALE GENOMIC DNA]</scope>
    <source>
        <strain evidence="4">SPO-2</strain>
    </source>
</reference>
<feature type="compositionally biased region" description="Low complexity" evidence="2">
    <location>
        <begin position="975"/>
        <end position="988"/>
    </location>
</feature>
<organism evidence="4 5">
    <name type="scientific">Oopsacas minuta</name>
    <dbReference type="NCBI Taxonomy" id="111878"/>
    <lineage>
        <taxon>Eukaryota</taxon>
        <taxon>Metazoa</taxon>
        <taxon>Porifera</taxon>
        <taxon>Hexactinellida</taxon>
        <taxon>Hexasterophora</taxon>
        <taxon>Lyssacinosida</taxon>
        <taxon>Leucopsacidae</taxon>
        <taxon>Oopsacas</taxon>
    </lineage>
</organism>
<feature type="compositionally biased region" description="Polar residues" evidence="2">
    <location>
        <begin position="1036"/>
        <end position="1045"/>
    </location>
</feature>
<comment type="caution">
    <text evidence="4">The sequence shown here is derived from an EMBL/GenBank/DDBJ whole genome shotgun (WGS) entry which is preliminary data.</text>
</comment>
<dbReference type="Gene3D" id="1.10.287.1490">
    <property type="match status" value="1"/>
</dbReference>
<feature type="domain" description="FK506-binding protein 15-like" evidence="3">
    <location>
        <begin position="98"/>
        <end position="271"/>
    </location>
</feature>
<evidence type="ECO:0000313" key="4">
    <source>
        <dbReference type="EMBL" id="KAI6649703.1"/>
    </source>
</evidence>
<dbReference type="EMBL" id="JAKMXF010000318">
    <property type="protein sequence ID" value="KAI6649703.1"/>
    <property type="molecule type" value="Genomic_DNA"/>
</dbReference>
<dbReference type="Pfam" id="PF23649">
    <property type="entry name" value="FKBP15"/>
    <property type="match status" value="1"/>
</dbReference>
<feature type="compositionally biased region" description="Basic and acidic residues" evidence="2">
    <location>
        <begin position="879"/>
        <end position="888"/>
    </location>
</feature>
<feature type="compositionally biased region" description="Low complexity" evidence="2">
    <location>
        <begin position="547"/>
        <end position="565"/>
    </location>
</feature>
<feature type="compositionally biased region" description="Polar residues" evidence="2">
    <location>
        <begin position="990"/>
        <end position="1021"/>
    </location>
</feature>
<feature type="compositionally biased region" description="Basic and acidic residues" evidence="2">
    <location>
        <begin position="1082"/>
        <end position="1092"/>
    </location>
</feature>
<dbReference type="PANTHER" id="PTHR44927">
    <property type="entry name" value="FK506-BINDING PROTEIN 15"/>
    <property type="match status" value="1"/>
</dbReference>
<feature type="region of interest" description="Disordered" evidence="2">
    <location>
        <begin position="543"/>
        <end position="841"/>
    </location>
</feature>
<accession>A0AAV7JLY7</accession>
<dbReference type="AlphaFoldDB" id="A0AAV7JLY7"/>
<proteinExistence type="predicted"/>
<feature type="compositionally biased region" description="Polar residues" evidence="2">
    <location>
        <begin position="793"/>
        <end position="814"/>
    </location>
</feature>
<dbReference type="PANTHER" id="PTHR44927:SF1">
    <property type="entry name" value="FK506-BINDING PROTEIN 15"/>
    <property type="match status" value="1"/>
</dbReference>
<feature type="region of interest" description="Disordered" evidence="2">
    <location>
        <begin position="864"/>
        <end position="1208"/>
    </location>
</feature>
<feature type="compositionally biased region" description="Basic and acidic residues" evidence="2">
    <location>
        <begin position="1176"/>
        <end position="1189"/>
    </location>
</feature>
<dbReference type="Proteomes" id="UP001165289">
    <property type="component" value="Unassembled WGS sequence"/>
</dbReference>
<feature type="compositionally biased region" description="Low complexity" evidence="2">
    <location>
        <begin position="1022"/>
        <end position="1035"/>
    </location>
</feature>
<keyword evidence="1" id="KW-0175">Coiled coil</keyword>
<feature type="compositionally biased region" description="Polar residues" evidence="2">
    <location>
        <begin position="890"/>
        <end position="974"/>
    </location>
</feature>
<feature type="compositionally biased region" description="Acidic residues" evidence="2">
    <location>
        <begin position="1198"/>
        <end position="1208"/>
    </location>
</feature>
<evidence type="ECO:0000256" key="1">
    <source>
        <dbReference type="SAM" id="Coils"/>
    </source>
</evidence>
<feature type="compositionally biased region" description="Basic and acidic residues" evidence="2">
    <location>
        <begin position="1103"/>
        <end position="1116"/>
    </location>
</feature>
<gene>
    <name evidence="4" type="ORF">LOD99_6493</name>
</gene>
<dbReference type="InterPro" id="IPR056598">
    <property type="entry name" value="FKBP-15_dom"/>
</dbReference>
<sequence>MLANYTIGVPSYPVHGMPMQTSVPMVAQQTLPAPTQNTPSNTSGLLEFSQMLADTKVGMSKIDMKIDEVLKKVDSIKSEPSTAVVPTSKPDIPAIIDPNVVLHSITKVVEESRTLKQELMDRDARIESLNQKARQLLESNQRYVEQSQHMIEQRSDSIHSLSSANNSHIIKLQEENSILKGKLDEARRKLESRRFEIGEQESDVSEMRKRNELLSQKMNLARAKFREKDSELDELKSEIDKLQRDAGKQKATRQTAQKEATDLNDTIDELRENIRSEKQSKKKIQNKLTRLDEELIEVKAERDRLTTTIEDRRKKQQNDKNKLLREIEDIKHGYEDEISDLKTQMQQPTGPTQGDLAKVEANWKRKMQEGIAKSISELEDKCEELTGSEQMLKSQVQRLEKKVTALTLENSHLQGENSRVLEELDEFESVQNRNVTSQALIDKQNIIIEHSYVRENELKFDINQFKEKEKCFLEEAEQLGDKIRELESHEVSIDGEEWRNRVKHVMNKFYASIQTTFSPQDTYTGNRVQELLREAIKIETVRVLNPDTDSTASTDTGDSADEASTPQDSLTLGTGEASFLQSADSNLSSSPTLQHSADTILGSSPTPQQSADINLSPSPTPQQSADINLSSSPTPQQSADINLSSSPTPQQSADINLSSSPTPQQSADINLSSSPTPQQSADINLSSSPTPQQSADINLSSSPTPQQSADINLSSSPTPQQSADINLSSSPTPQQSADTHLSSSPTPQQSADINLSSSPTPQQSADINPSSSPTPQQSADPSLSSSSTPQKSADTNPRSSSNPLQSPIHQSLESDNSKVDTSKTYTRPISETFGYVEDENRVEDTNLSGSTQIHDTVIPISSAFESAPLTSNPQPVVTDKPRYHKEVTSSDEIFSSPLDQSPSTSPIPNQYPSTSPIPNQYPSFSPPLDQSPSTSPIPNQYPSSSPIPNQYPSFSPPLDQSPSTSPIPNQYTTKSSPMEQSPSSSPIPNQYPSKSPPLDQSPSTSLIHNQSPSTSPIPNQYPSRSSPSLMTSSQPDISDSIQEYSSVAEPIPSSGRDRESPPPADETFTHLPSHSSSSPPPIDDHTSSRSDDPLTTGNFSPELIEKHFSSPLREELTSSLDAILGSSFPGQEARQKPQIEATTKSTMDAPPDTQVLSNPLLDGSSDSESDIFGTSKKKESPPLMDEKPIKATGKSLFEDSDDELDWLN</sequence>
<name>A0AAV7JLY7_9METZ</name>
<keyword evidence="5" id="KW-1185">Reference proteome</keyword>
<feature type="compositionally biased region" description="Polar residues" evidence="2">
    <location>
        <begin position="579"/>
        <end position="774"/>
    </location>
</feature>
<feature type="coiled-coil region" evidence="1">
    <location>
        <begin position="126"/>
        <end position="344"/>
    </location>
</feature>
<feature type="coiled-coil region" evidence="1">
    <location>
        <begin position="375"/>
        <end position="416"/>
    </location>
</feature>
<evidence type="ECO:0000259" key="3">
    <source>
        <dbReference type="Pfam" id="PF23649"/>
    </source>
</evidence>